<dbReference type="PANTHER" id="PTHR43135:SF3">
    <property type="entry name" value="ALPHA-D-RIBOSE 1-METHYLPHOSPHONATE 5-TRIPHOSPHATE DIPHOSPHATASE"/>
    <property type="match status" value="1"/>
</dbReference>
<evidence type="ECO:0000313" key="2">
    <source>
        <dbReference type="EMBL" id="MST80833.1"/>
    </source>
</evidence>
<dbReference type="EMBL" id="VUMV01000001">
    <property type="protein sequence ID" value="MST80833.1"/>
    <property type="molecule type" value="Genomic_DNA"/>
</dbReference>
<comment type="caution">
    <text evidence="2">The sequence shown here is derived from an EMBL/GenBank/DDBJ whole genome shotgun (WGS) entry which is preliminary data.</text>
</comment>
<dbReference type="AlphaFoldDB" id="A0A7X2P6V4"/>
<name>A0A7X2P6V4_9FIRM</name>
<dbReference type="InterPro" id="IPR051781">
    <property type="entry name" value="Metallo-dep_Hydrolase"/>
</dbReference>
<dbReference type="SUPFAM" id="SSF51556">
    <property type="entry name" value="Metallo-dependent hydrolases"/>
    <property type="match status" value="1"/>
</dbReference>
<protein>
    <submittedName>
        <fullName evidence="2">Amidohydrolase family protein</fullName>
    </submittedName>
</protein>
<dbReference type="Proteomes" id="UP000466864">
    <property type="component" value="Unassembled WGS sequence"/>
</dbReference>
<dbReference type="InterPro" id="IPR006680">
    <property type="entry name" value="Amidohydro-rel"/>
</dbReference>
<sequence length="278" mass="30841">MNGTDYRLAVSRNEGHPDIGWIRHVFGEYKKRGITFVREGGDHYGVSLAAKKLAPEFGITYISPVFGIFREGDYGRVVGNSFRTMKEYAELVRRVKREGGDFIKIMTTGIMDFKTVGGLTGTALPRAEIREMVHIAHEEGFRVMSHTNGAQAVIDAVEAGVDSVEHGNFQNEESLACLAESSAVYVPTVVTVRNLIGDGRFDDTVIRGIWEGIQENLQIGRRLGVQYALGSDAGAYRVLHGQGVEDEFRAFREAFPEDPDLIRDLQAGEQKIRSWISG</sequence>
<feature type="domain" description="Amidohydrolase-related" evidence="1">
    <location>
        <begin position="31"/>
        <end position="187"/>
    </location>
</feature>
<dbReference type="GO" id="GO:0016787">
    <property type="term" value="F:hydrolase activity"/>
    <property type="evidence" value="ECO:0007669"/>
    <property type="project" value="UniProtKB-KW"/>
</dbReference>
<keyword evidence="2" id="KW-0378">Hydrolase</keyword>
<keyword evidence="3" id="KW-1185">Reference proteome</keyword>
<organism evidence="2 3">
    <name type="scientific">Bilifractor porci</name>
    <dbReference type="NCBI Taxonomy" id="2606636"/>
    <lineage>
        <taxon>Bacteria</taxon>
        <taxon>Bacillati</taxon>
        <taxon>Bacillota</taxon>
        <taxon>Clostridia</taxon>
        <taxon>Lachnospirales</taxon>
        <taxon>Lachnospiraceae</taxon>
        <taxon>Bilifractor</taxon>
    </lineage>
</organism>
<evidence type="ECO:0000259" key="1">
    <source>
        <dbReference type="Pfam" id="PF01979"/>
    </source>
</evidence>
<proteinExistence type="predicted"/>
<gene>
    <name evidence="2" type="ORF">FYJ60_00580</name>
</gene>
<dbReference type="Pfam" id="PF01979">
    <property type="entry name" value="Amidohydro_1"/>
    <property type="match status" value="1"/>
</dbReference>
<accession>A0A7X2P6V4</accession>
<dbReference type="Gene3D" id="3.20.20.140">
    <property type="entry name" value="Metal-dependent hydrolases"/>
    <property type="match status" value="1"/>
</dbReference>
<dbReference type="InterPro" id="IPR032466">
    <property type="entry name" value="Metal_Hydrolase"/>
</dbReference>
<evidence type="ECO:0000313" key="3">
    <source>
        <dbReference type="Proteomes" id="UP000466864"/>
    </source>
</evidence>
<dbReference type="PANTHER" id="PTHR43135">
    <property type="entry name" value="ALPHA-D-RIBOSE 1-METHYLPHOSPHONATE 5-TRIPHOSPHATE DIPHOSPHATASE"/>
    <property type="match status" value="1"/>
</dbReference>
<reference evidence="2 3" key="1">
    <citation type="submission" date="2019-08" db="EMBL/GenBank/DDBJ databases">
        <title>In-depth cultivation of the pig gut microbiome towards novel bacterial diversity and tailored functional studies.</title>
        <authorList>
            <person name="Wylensek D."/>
            <person name="Hitch T.C.A."/>
            <person name="Clavel T."/>
        </authorList>
    </citation>
    <scope>NUCLEOTIDE SEQUENCE [LARGE SCALE GENOMIC DNA]</scope>
    <source>
        <strain evidence="2 3">Oil+RF-744-WCA-WT-13</strain>
    </source>
</reference>